<organism evidence="3 4">
    <name type="scientific">Methylobacterium nodulans (strain LMG 21967 / CNCM I-2342 / ORS 2060)</name>
    <dbReference type="NCBI Taxonomy" id="460265"/>
    <lineage>
        <taxon>Bacteria</taxon>
        <taxon>Pseudomonadati</taxon>
        <taxon>Pseudomonadota</taxon>
        <taxon>Alphaproteobacteria</taxon>
        <taxon>Hyphomicrobiales</taxon>
        <taxon>Methylobacteriaceae</taxon>
        <taxon>Methylobacterium</taxon>
    </lineage>
</organism>
<proteinExistence type="inferred from homology"/>
<dbReference type="EMBL" id="CP001349">
    <property type="protein sequence ID" value="ACL58802.1"/>
    <property type="molecule type" value="Genomic_DNA"/>
</dbReference>
<dbReference type="GO" id="GO:0008270">
    <property type="term" value="F:zinc ion binding"/>
    <property type="evidence" value="ECO:0007669"/>
    <property type="project" value="InterPro"/>
</dbReference>
<name>B8ISG2_METNO</name>
<dbReference type="GO" id="GO:0006355">
    <property type="term" value="P:regulation of DNA-templated transcription"/>
    <property type="evidence" value="ECO:0007669"/>
    <property type="project" value="InterPro"/>
</dbReference>
<dbReference type="OrthoDB" id="9809693at2"/>
<evidence type="ECO:0000313" key="3">
    <source>
        <dbReference type="EMBL" id="ACL58802.1"/>
    </source>
</evidence>
<dbReference type="InterPro" id="IPR008807">
    <property type="entry name" value="ROS_MUCR"/>
</dbReference>
<dbReference type="RefSeq" id="WP_015930455.1">
    <property type="nucleotide sequence ID" value="NC_011894.1"/>
</dbReference>
<dbReference type="STRING" id="460265.Mnod_3902"/>
<dbReference type="Pfam" id="PF05443">
    <property type="entry name" value="ROS_MUCR"/>
    <property type="match status" value="1"/>
</dbReference>
<dbReference type="KEGG" id="mno:Mnod_3902"/>
<protein>
    <submittedName>
        <fullName evidence="3">Transcriptional regulator, MucR family</fullName>
    </submittedName>
</protein>
<dbReference type="InterPro" id="IPR041920">
    <property type="entry name" value="ROS/MUCR_sf"/>
</dbReference>
<feature type="region of interest" description="Disordered" evidence="2">
    <location>
        <begin position="132"/>
        <end position="172"/>
    </location>
</feature>
<dbReference type="eggNOG" id="COG4957">
    <property type="taxonomic scope" value="Bacteria"/>
</dbReference>
<evidence type="ECO:0000256" key="1">
    <source>
        <dbReference type="ARBA" id="ARBA00007031"/>
    </source>
</evidence>
<sequence>MSDEAGAPTSHSEAGTIELVADIVSAYVSNNVVRPADLPDLIAAVSRTLGELGKPSTPAAEETPKPTAAQIRKSITPDHIVSFIDGKPYKTLKRHLTRHGMSPDEYRSRYGLPPTYPMVAESYASQRSELAKASGLGQNRRKTAAEKRAATAATVSAPAKPKRSSGRPKTAS</sequence>
<dbReference type="HOGENOM" id="CLU_106247_0_0_5"/>
<gene>
    <name evidence="3" type="ordered locus">Mnod_3902</name>
</gene>
<feature type="compositionally biased region" description="Low complexity" evidence="2">
    <location>
        <begin position="150"/>
        <end position="159"/>
    </location>
</feature>
<dbReference type="AlphaFoldDB" id="B8ISG2"/>
<reference evidence="3 4" key="1">
    <citation type="submission" date="2009-01" db="EMBL/GenBank/DDBJ databases">
        <title>Complete sequence of chromosome of Methylobacterium nodulans ORS 2060.</title>
        <authorList>
            <consortium name="US DOE Joint Genome Institute"/>
            <person name="Lucas S."/>
            <person name="Copeland A."/>
            <person name="Lapidus A."/>
            <person name="Glavina del Rio T."/>
            <person name="Dalin E."/>
            <person name="Tice H."/>
            <person name="Bruce D."/>
            <person name="Goodwin L."/>
            <person name="Pitluck S."/>
            <person name="Sims D."/>
            <person name="Brettin T."/>
            <person name="Detter J.C."/>
            <person name="Han C."/>
            <person name="Larimer F."/>
            <person name="Land M."/>
            <person name="Hauser L."/>
            <person name="Kyrpides N."/>
            <person name="Ivanova N."/>
            <person name="Marx C.J."/>
            <person name="Richardson P."/>
        </authorList>
    </citation>
    <scope>NUCLEOTIDE SEQUENCE [LARGE SCALE GENOMIC DNA]</scope>
    <source>
        <strain evidence="4">LMG 21967 / CNCM I-2342 / ORS 2060</strain>
    </source>
</reference>
<evidence type="ECO:0000313" key="4">
    <source>
        <dbReference type="Proteomes" id="UP000008207"/>
    </source>
</evidence>
<comment type="similarity">
    <text evidence="1">Belongs to the ros/MucR family.</text>
</comment>
<dbReference type="GO" id="GO:0003677">
    <property type="term" value="F:DNA binding"/>
    <property type="evidence" value="ECO:0007669"/>
    <property type="project" value="InterPro"/>
</dbReference>
<dbReference type="Gene3D" id="1.10.10.1550">
    <property type="entry name" value="ROS/MUCR transcriptional regulator protein"/>
    <property type="match status" value="1"/>
</dbReference>
<dbReference type="Proteomes" id="UP000008207">
    <property type="component" value="Chromosome"/>
</dbReference>
<keyword evidence="4" id="KW-1185">Reference proteome</keyword>
<evidence type="ECO:0000256" key="2">
    <source>
        <dbReference type="SAM" id="MobiDB-lite"/>
    </source>
</evidence>
<accession>B8ISG2</accession>